<dbReference type="GO" id="GO:0004974">
    <property type="term" value="F:leukotriene receptor activity"/>
    <property type="evidence" value="ECO:0007669"/>
    <property type="project" value="UniProtKB-ARBA"/>
</dbReference>
<dbReference type="GO" id="GO:0007204">
    <property type="term" value="P:positive regulation of cytosolic calcium ion concentration"/>
    <property type="evidence" value="ECO:0007669"/>
    <property type="project" value="TreeGrafter"/>
</dbReference>
<evidence type="ECO:0000259" key="12">
    <source>
        <dbReference type="PROSITE" id="PS50262"/>
    </source>
</evidence>
<dbReference type="SUPFAM" id="SSF81321">
    <property type="entry name" value="Family A G protein-coupled receptor-like"/>
    <property type="match status" value="1"/>
</dbReference>
<feature type="transmembrane region" description="Helical" evidence="11">
    <location>
        <begin position="138"/>
        <end position="158"/>
    </location>
</feature>
<dbReference type="GO" id="GO:0019957">
    <property type="term" value="F:C-C chemokine binding"/>
    <property type="evidence" value="ECO:0007669"/>
    <property type="project" value="TreeGrafter"/>
</dbReference>
<reference evidence="13" key="1">
    <citation type="submission" date="2021-02" db="EMBL/GenBank/DDBJ databases">
        <title>Comparative genomics reveals that relaxation of natural selection precedes convergent phenotypic evolution of cavefish.</title>
        <authorList>
            <person name="Peng Z."/>
        </authorList>
    </citation>
    <scope>NUCLEOTIDE SEQUENCE</scope>
    <source>
        <tissue evidence="13">Muscle</tissue>
    </source>
</reference>
<dbReference type="PROSITE" id="PS50262">
    <property type="entry name" value="G_PROTEIN_RECEP_F1_2"/>
    <property type="match status" value="1"/>
</dbReference>
<evidence type="ECO:0000256" key="11">
    <source>
        <dbReference type="SAM" id="Phobius"/>
    </source>
</evidence>
<evidence type="ECO:0000313" key="14">
    <source>
        <dbReference type="Proteomes" id="UP001059041"/>
    </source>
</evidence>
<evidence type="ECO:0000256" key="3">
    <source>
        <dbReference type="ARBA" id="ARBA00022692"/>
    </source>
</evidence>
<dbReference type="Gene3D" id="1.20.1070.10">
    <property type="entry name" value="Rhodopsin 7-helix transmembrane proteins"/>
    <property type="match status" value="1"/>
</dbReference>
<dbReference type="GO" id="GO:0009897">
    <property type="term" value="C:external side of plasma membrane"/>
    <property type="evidence" value="ECO:0007669"/>
    <property type="project" value="TreeGrafter"/>
</dbReference>
<evidence type="ECO:0000256" key="5">
    <source>
        <dbReference type="ARBA" id="ARBA00023040"/>
    </source>
</evidence>
<comment type="similarity">
    <text evidence="10">Belongs to the G-protein coupled receptor 1 family.</text>
</comment>
<evidence type="ECO:0000256" key="8">
    <source>
        <dbReference type="ARBA" id="ARBA00023180"/>
    </source>
</evidence>
<comment type="caution">
    <text evidence="13">The sequence shown here is derived from an EMBL/GenBank/DDBJ whole genome shotgun (WGS) entry which is preliminary data.</text>
</comment>
<keyword evidence="6 11" id="KW-0472">Membrane</keyword>
<evidence type="ECO:0000256" key="2">
    <source>
        <dbReference type="ARBA" id="ARBA00022475"/>
    </source>
</evidence>
<dbReference type="EMBL" id="JAFHDT010000001">
    <property type="protein sequence ID" value="KAI7814104.1"/>
    <property type="molecule type" value="Genomic_DNA"/>
</dbReference>
<evidence type="ECO:0000313" key="13">
    <source>
        <dbReference type="EMBL" id="KAI7814104.1"/>
    </source>
</evidence>
<gene>
    <name evidence="13" type="ORF">IRJ41_008126</name>
</gene>
<dbReference type="GO" id="GO:0019722">
    <property type="term" value="P:calcium-mediated signaling"/>
    <property type="evidence" value="ECO:0007669"/>
    <property type="project" value="TreeGrafter"/>
</dbReference>
<evidence type="ECO:0000256" key="10">
    <source>
        <dbReference type="RuleBase" id="RU000688"/>
    </source>
</evidence>
<evidence type="ECO:0000256" key="9">
    <source>
        <dbReference type="ARBA" id="ARBA00023224"/>
    </source>
</evidence>
<dbReference type="PRINTS" id="PR00237">
    <property type="entry name" value="GPCRRHODOPSN"/>
</dbReference>
<evidence type="ECO:0000256" key="1">
    <source>
        <dbReference type="ARBA" id="ARBA00004651"/>
    </source>
</evidence>
<feature type="domain" description="G-protein coupled receptors family 1 profile" evidence="12">
    <location>
        <begin position="40"/>
        <end position="291"/>
    </location>
</feature>
<accession>A0A9W7X5J3</accession>
<dbReference type="FunFam" id="1.20.1070.10:FF:000109">
    <property type="entry name" value="Leukotriene B4 receptor"/>
    <property type="match status" value="1"/>
</dbReference>
<feature type="transmembrane region" description="Helical" evidence="11">
    <location>
        <begin position="191"/>
        <end position="214"/>
    </location>
</feature>
<comment type="subcellular location">
    <subcellularLocation>
        <location evidence="1">Cell membrane</location>
        <topology evidence="1">Multi-pass membrane protein</topology>
    </subcellularLocation>
</comment>
<keyword evidence="4 11" id="KW-1133">Transmembrane helix</keyword>
<organism evidence="13 14">
    <name type="scientific">Triplophysa rosa</name>
    <name type="common">Cave loach</name>
    <dbReference type="NCBI Taxonomy" id="992332"/>
    <lineage>
        <taxon>Eukaryota</taxon>
        <taxon>Metazoa</taxon>
        <taxon>Chordata</taxon>
        <taxon>Craniata</taxon>
        <taxon>Vertebrata</taxon>
        <taxon>Euteleostomi</taxon>
        <taxon>Actinopterygii</taxon>
        <taxon>Neopterygii</taxon>
        <taxon>Teleostei</taxon>
        <taxon>Ostariophysi</taxon>
        <taxon>Cypriniformes</taxon>
        <taxon>Nemacheilidae</taxon>
        <taxon>Triplophysa</taxon>
    </lineage>
</organism>
<dbReference type="InterPro" id="IPR017452">
    <property type="entry name" value="GPCR_Rhodpsn_7TM"/>
</dbReference>
<feature type="transmembrane region" description="Helical" evidence="11">
    <location>
        <begin position="61"/>
        <end position="84"/>
    </location>
</feature>
<keyword evidence="8" id="KW-0325">Glycoprotein</keyword>
<feature type="transmembrane region" description="Helical" evidence="11">
    <location>
        <begin position="96"/>
        <end position="117"/>
    </location>
</feature>
<name>A0A9W7X5J3_TRIRA</name>
<dbReference type="Proteomes" id="UP001059041">
    <property type="component" value="Linkage Group LG1"/>
</dbReference>
<keyword evidence="7 10" id="KW-0675">Receptor</keyword>
<dbReference type="GO" id="GO:0006955">
    <property type="term" value="P:immune response"/>
    <property type="evidence" value="ECO:0007669"/>
    <property type="project" value="TreeGrafter"/>
</dbReference>
<sequence>MSSLYSANDTTPDNLSTMSTTENTIACVILGLCFLVGTPGNLLVVWTILKHVKHRSHTVVLILHLAAADLLVLITLPLWIYSLAHSWVFGEAACKAMVYIINACMYCSVFLITIMSVERFLAVRYPFASAGWRKKQALNKLLLVLWIVSFALSIPVIVTHTLGHPPEPVQCTFKEYTSETQEAVLLTLETLIGFVIPFITLVVCYGCLFSRIALMNFKSKRKSTVLICSVVVMFGICWIPHHVTNLLSLIALAVKSSYPEVSNNLEDTCMTMTLITGALVFISSSVNPMLYVFAARTFRSSLRETGIQKLFQHLSSTASGERNKELSFVSKRQNSHTSTSQCLTETKLPVDVTMEDL</sequence>
<keyword evidence="2" id="KW-1003">Cell membrane</keyword>
<keyword evidence="9 10" id="KW-0807">Transducer</keyword>
<dbReference type="InterPro" id="IPR000276">
    <property type="entry name" value="GPCR_Rhodpsn"/>
</dbReference>
<dbReference type="OrthoDB" id="8888529at2759"/>
<dbReference type="PANTHER" id="PTHR10489:SF946">
    <property type="entry name" value="LEUKOTRIENE B4 RECEPTOR 1-LIKE"/>
    <property type="match status" value="1"/>
</dbReference>
<evidence type="ECO:0000256" key="7">
    <source>
        <dbReference type="ARBA" id="ARBA00023170"/>
    </source>
</evidence>
<feature type="transmembrane region" description="Helical" evidence="11">
    <location>
        <begin position="23"/>
        <end position="49"/>
    </location>
</feature>
<keyword evidence="3 10" id="KW-0812">Transmembrane</keyword>
<evidence type="ECO:0000256" key="6">
    <source>
        <dbReference type="ARBA" id="ARBA00023136"/>
    </source>
</evidence>
<keyword evidence="14" id="KW-1185">Reference proteome</keyword>
<dbReference type="GO" id="GO:0060326">
    <property type="term" value="P:cell chemotaxis"/>
    <property type="evidence" value="ECO:0007669"/>
    <property type="project" value="TreeGrafter"/>
</dbReference>
<evidence type="ECO:0000256" key="4">
    <source>
        <dbReference type="ARBA" id="ARBA00022989"/>
    </source>
</evidence>
<keyword evidence="5 10" id="KW-0297">G-protein coupled receptor</keyword>
<feature type="transmembrane region" description="Helical" evidence="11">
    <location>
        <begin position="274"/>
        <end position="294"/>
    </location>
</feature>
<dbReference type="Pfam" id="PF00001">
    <property type="entry name" value="7tm_1"/>
    <property type="match status" value="1"/>
</dbReference>
<proteinExistence type="inferred from homology"/>
<dbReference type="PROSITE" id="PS00237">
    <property type="entry name" value="G_PROTEIN_RECEP_F1_1"/>
    <property type="match status" value="1"/>
</dbReference>
<dbReference type="InterPro" id="IPR050119">
    <property type="entry name" value="CCR1-9-like"/>
</dbReference>
<dbReference type="AlphaFoldDB" id="A0A9W7X5J3"/>
<dbReference type="GO" id="GO:0016493">
    <property type="term" value="F:C-C chemokine receptor activity"/>
    <property type="evidence" value="ECO:0007669"/>
    <property type="project" value="TreeGrafter"/>
</dbReference>
<dbReference type="PANTHER" id="PTHR10489">
    <property type="entry name" value="CELL ADHESION MOLECULE"/>
    <property type="match status" value="1"/>
</dbReference>
<protein>
    <recommendedName>
        <fullName evidence="12">G-protein coupled receptors family 1 profile domain-containing protein</fullName>
    </recommendedName>
</protein>
<feature type="transmembrane region" description="Helical" evidence="11">
    <location>
        <begin position="226"/>
        <end position="254"/>
    </location>
</feature>